<organism evidence="2 3">
    <name type="scientific">Natronobacterium texcoconense</name>
    <dbReference type="NCBI Taxonomy" id="1095778"/>
    <lineage>
        <taxon>Archaea</taxon>
        <taxon>Methanobacteriati</taxon>
        <taxon>Methanobacteriota</taxon>
        <taxon>Stenosarchaea group</taxon>
        <taxon>Halobacteria</taxon>
        <taxon>Halobacteriales</taxon>
        <taxon>Natrialbaceae</taxon>
        <taxon>Natronobacterium</taxon>
    </lineage>
</organism>
<feature type="region of interest" description="Disordered" evidence="1">
    <location>
        <begin position="1"/>
        <end position="30"/>
    </location>
</feature>
<dbReference type="NCBIfam" id="NF041921">
    <property type="entry name" value="HVO_A0556"/>
    <property type="match status" value="1"/>
</dbReference>
<name>A0A1H0ZQ21_NATTX</name>
<dbReference type="STRING" id="1095778.SAMN04489842_0389"/>
<dbReference type="AlphaFoldDB" id="A0A1H0ZQ21"/>
<proteinExistence type="predicted"/>
<dbReference type="Proteomes" id="UP000198848">
    <property type="component" value="Unassembled WGS sequence"/>
</dbReference>
<dbReference type="InterPro" id="IPR049681">
    <property type="entry name" value="HVO_A0556-like"/>
</dbReference>
<keyword evidence="3" id="KW-1185">Reference proteome</keyword>
<dbReference type="EMBL" id="FNLC01000001">
    <property type="protein sequence ID" value="SDQ29615.1"/>
    <property type="molecule type" value="Genomic_DNA"/>
</dbReference>
<reference evidence="3" key="1">
    <citation type="submission" date="2016-10" db="EMBL/GenBank/DDBJ databases">
        <authorList>
            <person name="Varghese N."/>
            <person name="Submissions S."/>
        </authorList>
    </citation>
    <scope>NUCLEOTIDE SEQUENCE [LARGE SCALE GENOMIC DNA]</scope>
    <source>
        <strain evidence="3">DSM 24767</strain>
    </source>
</reference>
<dbReference type="RefSeq" id="WP_090376528.1">
    <property type="nucleotide sequence ID" value="NZ_FNLC01000001.1"/>
</dbReference>
<sequence>MAKSDPSRGSETEAEADTRNPTEGKRRLLSALEGQTCPSCDDDGTLERGRYKGNRAVVCDACDTPRVQVWNPSF</sequence>
<gene>
    <name evidence="2" type="ORF">SAMN04489842_0389</name>
</gene>
<feature type="compositionally biased region" description="Basic and acidic residues" evidence="1">
    <location>
        <begin position="1"/>
        <end position="26"/>
    </location>
</feature>
<dbReference type="OrthoDB" id="245896at2157"/>
<evidence type="ECO:0008006" key="4">
    <source>
        <dbReference type="Google" id="ProtNLM"/>
    </source>
</evidence>
<evidence type="ECO:0000256" key="1">
    <source>
        <dbReference type="SAM" id="MobiDB-lite"/>
    </source>
</evidence>
<accession>A0A1H0ZQ21</accession>
<protein>
    <recommendedName>
        <fullName evidence="4">Small CPxCG-related zinc finger protein</fullName>
    </recommendedName>
</protein>
<evidence type="ECO:0000313" key="3">
    <source>
        <dbReference type="Proteomes" id="UP000198848"/>
    </source>
</evidence>
<evidence type="ECO:0000313" key="2">
    <source>
        <dbReference type="EMBL" id="SDQ29615.1"/>
    </source>
</evidence>